<evidence type="ECO:0000256" key="1">
    <source>
        <dbReference type="ARBA" id="ARBA00001043"/>
    </source>
</evidence>
<keyword evidence="5 8" id="KW-0659">Purine metabolism</keyword>
<dbReference type="InterPro" id="IPR014306">
    <property type="entry name" value="Hydroxyisourate_hydrolase"/>
</dbReference>
<dbReference type="PANTHER" id="PTHR10395">
    <property type="entry name" value="URICASE AND TRANSTHYRETIN-RELATED"/>
    <property type="match status" value="1"/>
</dbReference>
<dbReference type="Gene3D" id="2.60.40.180">
    <property type="entry name" value="Transthyretin/hydroxyisourate hydrolase domain"/>
    <property type="match status" value="1"/>
</dbReference>
<comment type="similarity">
    <text evidence="3 8">Belongs to the transthyretin family. 5-hydroxyisourate hydrolase subfamily.</text>
</comment>
<gene>
    <name evidence="10" type="ORF">HDF14_004838</name>
</gene>
<feature type="binding site" evidence="7">
    <location>
        <position position="44"/>
    </location>
    <ligand>
        <name>substrate</name>
    </ligand>
</feature>
<comment type="catalytic activity">
    <reaction evidence="1 8">
        <text>5-hydroxyisourate + H2O = 5-hydroxy-2-oxo-4-ureido-2,5-dihydro-1H-imidazole-5-carboxylate + H(+)</text>
        <dbReference type="Rhea" id="RHEA:23736"/>
        <dbReference type="ChEBI" id="CHEBI:15377"/>
        <dbReference type="ChEBI" id="CHEBI:15378"/>
        <dbReference type="ChEBI" id="CHEBI:18072"/>
        <dbReference type="ChEBI" id="CHEBI:58639"/>
        <dbReference type="EC" id="3.5.2.17"/>
    </reaction>
</comment>
<dbReference type="NCBIfam" id="TIGR02962">
    <property type="entry name" value="hdxy_isourate"/>
    <property type="match status" value="1"/>
</dbReference>
<sequence>MGISTHILDTSLGRPAAGVPVTLARMTDEEWSTLNEATTDADGRCKHLLPETDVLRPGIYRVHFDTLAHYKQHQLDGLYPYVEIVFTVSECEQHYHIPLLLTANGYTTYRGS</sequence>
<dbReference type="PANTHER" id="PTHR10395:SF7">
    <property type="entry name" value="5-HYDROXYISOURATE HYDROLASE"/>
    <property type="match status" value="1"/>
</dbReference>
<evidence type="ECO:0000256" key="2">
    <source>
        <dbReference type="ARBA" id="ARBA00002704"/>
    </source>
</evidence>
<dbReference type="RefSeq" id="WP_183981059.1">
    <property type="nucleotide sequence ID" value="NZ_JACHEB010000013.1"/>
</dbReference>
<evidence type="ECO:0000256" key="4">
    <source>
        <dbReference type="ARBA" id="ARBA00011881"/>
    </source>
</evidence>
<evidence type="ECO:0000313" key="11">
    <source>
        <dbReference type="Proteomes" id="UP000535182"/>
    </source>
</evidence>
<dbReference type="EC" id="3.5.2.17" evidence="8"/>
<evidence type="ECO:0000259" key="9">
    <source>
        <dbReference type="SMART" id="SM00095"/>
    </source>
</evidence>
<organism evidence="10 11">
    <name type="scientific">Tunturiibacter gelidiferens</name>
    <dbReference type="NCBI Taxonomy" id="3069689"/>
    <lineage>
        <taxon>Bacteria</taxon>
        <taxon>Pseudomonadati</taxon>
        <taxon>Acidobacteriota</taxon>
        <taxon>Terriglobia</taxon>
        <taxon>Terriglobales</taxon>
        <taxon>Acidobacteriaceae</taxon>
        <taxon>Tunturiibacter</taxon>
    </lineage>
</organism>
<evidence type="ECO:0000256" key="6">
    <source>
        <dbReference type="ARBA" id="ARBA00022801"/>
    </source>
</evidence>
<dbReference type="CDD" id="cd05822">
    <property type="entry name" value="TLP_HIUase"/>
    <property type="match status" value="1"/>
</dbReference>
<evidence type="ECO:0000256" key="8">
    <source>
        <dbReference type="RuleBase" id="RU361270"/>
    </source>
</evidence>
<dbReference type="Proteomes" id="UP000535182">
    <property type="component" value="Unassembled WGS sequence"/>
</dbReference>
<dbReference type="InterPro" id="IPR023418">
    <property type="entry name" value="Thyroxine_BS"/>
</dbReference>
<dbReference type="EMBL" id="JACHEB010000013">
    <property type="protein sequence ID" value="MBB5331200.1"/>
    <property type="molecule type" value="Genomic_DNA"/>
</dbReference>
<accession>A0A9X0QJ53</accession>
<feature type="domain" description="Transthyretin/hydroxyisourate hydrolase" evidence="9">
    <location>
        <begin position="1"/>
        <end position="111"/>
    </location>
</feature>
<evidence type="ECO:0000256" key="7">
    <source>
        <dbReference type="PIRSR" id="PIRSR600895-51"/>
    </source>
</evidence>
<dbReference type="SUPFAM" id="SSF49472">
    <property type="entry name" value="Transthyretin (synonym: prealbumin)"/>
    <property type="match status" value="1"/>
</dbReference>
<comment type="subunit">
    <text evidence="4 8">Homotetramer.</text>
</comment>
<proteinExistence type="inferred from homology"/>
<dbReference type="Pfam" id="PF00576">
    <property type="entry name" value="Transthyretin"/>
    <property type="match status" value="1"/>
</dbReference>
<dbReference type="InterPro" id="IPR000895">
    <property type="entry name" value="Transthyretin/HIU_hydrolase"/>
</dbReference>
<dbReference type="InterPro" id="IPR036817">
    <property type="entry name" value="Transthyretin/HIU_hydrolase_sf"/>
</dbReference>
<evidence type="ECO:0000256" key="5">
    <source>
        <dbReference type="ARBA" id="ARBA00022631"/>
    </source>
</evidence>
<feature type="binding site" evidence="7">
    <location>
        <position position="6"/>
    </location>
    <ligand>
        <name>substrate</name>
    </ligand>
</feature>
<dbReference type="PROSITE" id="PS00768">
    <property type="entry name" value="TRANSTHYRETIN_1"/>
    <property type="match status" value="1"/>
</dbReference>
<evidence type="ECO:0000313" key="10">
    <source>
        <dbReference type="EMBL" id="MBB5331200.1"/>
    </source>
</evidence>
<protein>
    <recommendedName>
        <fullName evidence="8">5-hydroxyisourate hydrolase</fullName>
        <shortName evidence="8">HIU hydrolase</shortName>
        <shortName evidence="8">HIUHase</shortName>
        <ecNumber evidence="8">3.5.2.17</ecNumber>
    </recommendedName>
</protein>
<comment type="caution">
    <text evidence="10">The sequence shown here is derived from an EMBL/GenBank/DDBJ whole genome shotgun (WGS) entry which is preliminary data.</text>
</comment>
<dbReference type="GO" id="GO:0006144">
    <property type="term" value="P:purine nucleobase metabolic process"/>
    <property type="evidence" value="ECO:0007669"/>
    <property type="project" value="UniProtKB-KW"/>
</dbReference>
<keyword evidence="11" id="KW-1185">Reference proteome</keyword>
<feature type="binding site" evidence="7">
    <location>
        <position position="109"/>
    </location>
    <ligand>
        <name>substrate</name>
    </ligand>
</feature>
<dbReference type="GO" id="GO:0033971">
    <property type="term" value="F:hydroxyisourate hydrolase activity"/>
    <property type="evidence" value="ECO:0007669"/>
    <property type="project" value="UniProtKB-EC"/>
</dbReference>
<evidence type="ECO:0000256" key="3">
    <source>
        <dbReference type="ARBA" id="ARBA00009850"/>
    </source>
</evidence>
<comment type="function">
    <text evidence="2">Catalyzes the hydrolysis of 5-hydroxyisourate (HIU) to 2-oxo-4-hydroxy-4-carboxy-5-ureidoimidazoline (OHCU).</text>
</comment>
<reference evidence="10 11" key="1">
    <citation type="submission" date="2020-08" db="EMBL/GenBank/DDBJ databases">
        <title>Genomic Encyclopedia of Type Strains, Phase IV (KMG-V): Genome sequencing to study the core and pangenomes of soil and plant-associated prokaryotes.</title>
        <authorList>
            <person name="Whitman W."/>
        </authorList>
    </citation>
    <scope>NUCLEOTIDE SEQUENCE [LARGE SCALE GENOMIC DNA]</scope>
    <source>
        <strain evidence="10 11">X5P2</strain>
    </source>
</reference>
<keyword evidence="6 8" id="KW-0378">Hydrolase</keyword>
<dbReference type="AlphaFoldDB" id="A0A9X0QJ53"/>
<dbReference type="PRINTS" id="PR00189">
    <property type="entry name" value="TRNSTHYRETIN"/>
</dbReference>
<dbReference type="InterPro" id="IPR023416">
    <property type="entry name" value="Transthyretin/HIU_hydrolase_d"/>
</dbReference>
<dbReference type="SMART" id="SM00095">
    <property type="entry name" value="TR_THY"/>
    <property type="match status" value="1"/>
</dbReference>
<name>A0A9X0QJ53_9BACT</name>